<evidence type="ECO:0000313" key="3">
    <source>
        <dbReference type="Proteomes" id="UP001454036"/>
    </source>
</evidence>
<evidence type="ECO:0000313" key="2">
    <source>
        <dbReference type="EMBL" id="GAA0156129.1"/>
    </source>
</evidence>
<keyword evidence="1" id="KW-0472">Membrane</keyword>
<sequence>MVAEHWNLTYLHYDDLTWFAGYNSSTFGVISMCICPQVLILVFSRSGVSSNFTMKGADVTLDPFLSFRKELKGKLIDSSGGNRLINLVFRVMAITKSAKNIPSLLPPLPFPPAPYVL</sequence>
<reference evidence="2 3" key="1">
    <citation type="submission" date="2024-01" db="EMBL/GenBank/DDBJ databases">
        <title>The complete chloroplast genome sequence of Lithospermum erythrorhizon: insights into the phylogenetic relationship among Boraginaceae species and the maternal lineages of purple gromwells.</title>
        <authorList>
            <person name="Okada T."/>
            <person name="Watanabe K."/>
        </authorList>
    </citation>
    <scope>NUCLEOTIDE SEQUENCE [LARGE SCALE GENOMIC DNA]</scope>
</reference>
<gene>
    <name evidence="2" type="ORF">LIER_13693</name>
</gene>
<protein>
    <submittedName>
        <fullName evidence="2">Uncharacterized protein</fullName>
    </submittedName>
</protein>
<proteinExistence type="predicted"/>
<name>A0AAV3PX85_LITER</name>
<comment type="caution">
    <text evidence="2">The sequence shown here is derived from an EMBL/GenBank/DDBJ whole genome shotgun (WGS) entry which is preliminary data.</text>
</comment>
<keyword evidence="1" id="KW-1133">Transmembrane helix</keyword>
<dbReference type="Proteomes" id="UP001454036">
    <property type="component" value="Unassembled WGS sequence"/>
</dbReference>
<keyword evidence="3" id="KW-1185">Reference proteome</keyword>
<accession>A0AAV3PX85</accession>
<keyword evidence="1" id="KW-0812">Transmembrane</keyword>
<dbReference type="AlphaFoldDB" id="A0AAV3PX85"/>
<dbReference type="EMBL" id="BAABME010002792">
    <property type="protein sequence ID" value="GAA0156129.1"/>
    <property type="molecule type" value="Genomic_DNA"/>
</dbReference>
<feature type="transmembrane region" description="Helical" evidence="1">
    <location>
        <begin position="20"/>
        <end position="44"/>
    </location>
</feature>
<evidence type="ECO:0000256" key="1">
    <source>
        <dbReference type="SAM" id="Phobius"/>
    </source>
</evidence>
<organism evidence="2 3">
    <name type="scientific">Lithospermum erythrorhizon</name>
    <name type="common">Purple gromwell</name>
    <name type="synonym">Lithospermum officinale var. erythrorhizon</name>
    <dbReference type="NCBI Taxonomy" id="34254"/>
    <lineage>
        <taxon>Eukaryota</taxon>
        <taxon>Viridiplantae</taxon>
        <taxon>Streptophyta</taxon>
        <taxon>Embryophyta</taxon>
        <taxon>Tracheophyta</taxon>
        <taxon>Spermatophyta</taxon>
        <taxon>Magnoliopsida</taxon>
        <taxon>eudicotyledons</taxon>
        <taxon>Gunneridae</taxon>
        <taxon>Pentapetalae</taxon>
        <taxon>asterids</taxon>
        <taxon>lamiids</taxon>
        <taxon>Boraginales</taxon>
        <taxon>Boraginaceae</taxon>
        <taxon>Boraginoideae</taxon>
        <taxon>Lithospermeae</taxon>
        <taxon>Lithospermum</taxon>
    </lineage>
</organism>